<dbReference type="REBASE" id="51259">
    <property type="entry name" value="M.Mro3ORF173P"/>
</dbReference>
<dbReference type="EMBL" id="CP003557">
    <property type="protein sequence ID" value="AFN73417.1"/>
    <property type="molecule type" value="Genomic_DNA"/>
</dbReference>
<dbReference type="InterPro" id="IPR001091">
    <property type="entry name" value="RM_Methyltransferase"/>
</dbReference>
<gene>
    <name evidence="6" type="ordered locus">MROS_0173</name>
</gene>
<protein>
    <recommendedName>
        <fullName evidence="4">Methyltransferase</fullName>
        <ecNumber evidence="4">2.1.1.-</ecNumber>
    </recommendedName>
</protein>
<dbReference type="Gene3D" id="3.40.50.150">
    <property type="entry name" value="Vaccinia Virus protein VP39"/>
    <property type="match status" value="1"/>
</dbReference>
<dbReference type="OrthoDB" id="9800801at2"/>
<evidence type="ECO:0000256" key="1">
    <source>
        <dbReference type="ARBA" id="ARBA00006594"/>
    </source>
</evidence>
<dbReference type="PANTHER" id="PTHR13370:SF3">
    <property type="entry name" value="TRNA (GUANINE(10)-N2)-METHYLTRANSFERASE HOMOLOG"/>
    <property type="match status" value="1"/>
</dbReference>
<keyword evidence="2 6" id="KW-0489">Methyltransferase</keyword>
<dbReference type="Proteomes" id="UP000009011">
    <property type="component" value="Chromosome"/>
</dbReference>
<dbReference type="GO" id="GO:0003677">
    <property type="term" value="F:DNA binding"/>
    <property type="evidence" value="ECO:0007669"/>
    <property type="project" value="InterPro"/>
</dbReference>
<dbReference type="PRINTS" id="PR00508">
    <property type="entry name" value="S21N4MTFRASE"/>
</dbReference>
<evidence type="ECO:0000256" key="4">
    <source>
        <dbReference type="RuleBase" id="RU362026"/>
    </source>
</evidence>
<feature type="domain" description="DNA methylase N-4/N-6" evidence="5">
    <location>
        <begin position="61"/>
        <end position="280"/>
    </location>
</feature>
<dbReference type="AlphaFoldDB" id="I6YSC4"/>
<dbReference type="InterPro" id="IPR002052">
    <property type="entry name" value="DNA_methylase_N6_adenine_CS"/>
</dbReference>
<dbReference type="GO" id="GO:0008170">
    <property type="term" value="F:N-methyltransferase activity"/>
    <property type="evidence" value="ECO:0007669"/>
    <property type="project" value="InterPro"/>
</dbReference>
<dbReference type="KEGG" id="mro:MROS_0173"/>
<dbReference type="HOGENOM" id="CLU_024927_5_1_10"/>
<dbReference type="eggNOG" id="COG0863">
    <property type="taxonomic scope" value="Bacteria"/>
</dbReference>
<dbReference type="PROSITE" id="PS00092">
    <property type="entry name" value="N6_MTASE"/>
    <property type="match status" value="1"/>
</dbReference>
<name>I6YSC4_MELRP</name>
<proteinExistence type="inferred from homology"/>
<dbReference type="InterPro" id="IPR029063">
    <property type="entry name" value="SAM-dependent_MTases_sf"/>
</dbReference>
<dbReference type="GO" id="GO:0009007">
    <property type="term" value="F:site-specific DNA-methyltransferase (adenine-specific) activity"/>
    <property type="evidence" value="ECO:0007669"/>
    <property type="project" value="TreeGrafter"/>
</dbReference>
<dbReference type="PATRIC" id="fig|1191523.3.peg.179"/>
<dbReference type="InterPro" id="IPR002941">
    <property type="entry name" value="DNA_methylase_N4/N6"/>
</dbReference>
<dbReference type="GO" id="GO:0032259">
    <property type="term" value="P:methylation"/>
    <property type="evidence" value="ECO:0007669"/>
    <property type="project" value="UniProtKB-KW"/>
</dbReference>
<sequence length="322" mass="37317">MKAGKEAKARNKTIILDNEDINLYSKKLIRLDSNTDVNSLINKTINQDFFEAVKYLPGEFVDLLILDPPYNLNKSFNSIKFTSRSIDKYSEWIDKIITALKPSLKKSASIYFCGDWYTSISISNVLTRHFIVRNRITWEREKGRGSLRNWKNNSEDIWFCTMSDKYKFNINAVKLIKKVIAPYRDANGLPKDWIEVENGNYRLTHPSNIWTDISVPFWSMSENTEHPTQKPEKLIAKLILASSDENDIVFDPFTGSGTTSVVAKKLGRKYVGIEADNYFACLTEKRLELAETNSDIQGYNYGYFWERNTKPFPINLNVKKKR</sequence>
<dbReference type="Pfam" id="PF01555">
    <property type="entry name" value="N6_N4_Mtase"/>
    <property type="match status" value="1"/>
</dbReference>
<keyword evidence="3" id="KW-0808">Transferase</keyword>
<organism evidence="6 7">
    <name type="scientific">Melioribacter roseus (strain DSM 23840 / JCM 17771 / VKM B-2668 / P3M-2)</name>
    <dbReference type="NCBI Taxonomy" id="1191523"/>
    <lineage>
        <taxon>Bacteria</taxon>
        <taxon>Pseudomonadati</taxon>
        <taxon>Ignavibacteriota</taxon>
        <taxon>Ignavibacteria</taxon>
        <taxon>Ignavibacteriales</taxon>
        <taxon>Melioribacteraceae</taxon>
        <taxon>Melioribacter</taxon>
    </lineage>
</organism>
<dbReference type="RefSeq" id="WP_014854854.1">
    <property type="nucleotide sequence ID" value="NC_018178.1"/>
</dbReference>
<dbReference type="GO" id="GO:0005737">
    <property type="term" value="C:cytoplasm"/>
    <property type="evidence" value="ECO:0007669"/>
    <property type="project" value="TreeGrafter"/>
</dbReference>
<dbReference type="EC" id="2.1.1.-" evidence="4"/>
<evidence type="ECO:0000256" key="2">
    <source>
        <dbReference type="ARBA" id="ARBA00022603"/>
    </source>
</evidence>
<keyword evidence="7" id="KW-1185">Reference proteome</keyword>
<evidence type="ECO:0000313" key="6">
    <source>
        <dbReference type="EMBL" id="AFN73417.1"/>
    </source>
</evidence>
<comment type="similarity">
    <text evidence="1 4">Belongs to the N(4)/N(6)-methyltransferase family.</text>
</comment>
<reference evidence="6 7" key="1">
    <citation type="journal article" date="2013" name="PLoS ONE">
        <title>Genomic analysis of Melioribacter roseus, facultatively anaerobic organotrophic bacterium representing a novel deep lineage within Bacteriodetes/Chlorobi group.</title>
        <authorList>
            <person name="Kadnikov V.V."/>
            <person name="Mardanov A.V."/>
            <person name="Podosokorskaya O.A."/>
            <person name="Gavrilov S.N."/>
            <person name="Kublanov I.V."/>
            <person name="Beletsky A.V."/>
            <person name="Bonch-Osmolovskaya E.A."/>
            <person name="Ravin N.V."/>
        </authorList>
    </citation>
    <scope>NUCLEOTIDE SEQUENCE [LARGE SCALE GENOMIC DNA]</scope>
    <source>
        <strain evidence="7">JCM 17771 / P3M-2</strain>
    </source>
</reference>
<accession>I6YSC4</accession>
<dbReference type="SUPFAM" id="SSF53335">
    <property type="entry name" value="S-adenosyl-L-methionine-dependent methyltransferases"/>
    <property type="match status" value="1"/>
</dbReference>
<dbReference type="PANTHER" id="PTHR13370">
    <property type="entry name" value="RNA METHYLASE-RELATED"/>
    <property type="match status" value="1"/>
</dbReference>
<dbReference type="STRING" id="1191523.MROS_0173"/>
<evidence type="ECO:0000259" key="5">
    <source>
        <dbReference type="Pfam" id="PF01555"/>
    </source>
</evidence>
<evidence type="ECO:0000313" key="7">
    <source>
        <dbReference type="Proteomes" id="UP000009011"/>
    </source>
</evidence>
<evidence type="ECO:0000256" key="3">
    <source>
        <dbReference type="ARBA" id="ARBA00022679"/>
    </source>
</evidence>